<feature type="transmembrane region" description="Helical" evidence="1">
    <location>
        <begin position="90"/>
        <end position="109"/>
    </location>
</feature>
<dbReference type="EMBL" id="CP066167">
    <property type="protein sequence ID" value="QQD17761.1"/>
    <property type="molecule type" value="Genomic_DNA"/>
</dbReference>
<dbReference type="KEGG" id="snan:I6N98_15665"/>
<evidence type="ECO:0000313" key="3">
    <source>
        <dbReference type="Proteomes" id="UP000596063"/>
    </source>
</evidence>
<name>A0A7T4QZS6_9GAMM</name>
<organism evidence="2 3">
    <name type="scientific">Spongiibacter nanhainus</name>
    <dbReference type="NCBI Taxonomy" id="2794344"/>
    <lineage>
        <taxon>Bacteria</taxon>
        <taxon>Pseudomonadati</taxon>
        <taxon>Pseudomonadota</taxon>
        <taxon>Gammaproteobacteria</taxon>
        <taxon>Cellvibrionales</taxon>
        <taxon>Spongiibacteraceae</taxon>
        <taxon>Spongiibacter</taxon>
    </lineage>
</organism>
<dbReference type="GO" id="GO:0047793">
    <property type="term" value="F:cycloeucalenol cycloisomerase activity"/>
    <property type="evidence" value="ECO:0007669"/>
    <property type="project" value="InterPro"/>
</dbReference>
<keyword evidence="1" id="KW-0812">Transmembrane</keyword>
<dbReference type="RefSeq" id="WP_198569260.1">
    <property type="nucleotide sequence ID" value="NZ_CP066167.1"/>
</dbReference>
<dbReference type="InterPro" id="IPR020532">
    <property type="entry name" value="Cycloeucalenol_cycloisomerase"/>
</dbReference>
<feature type="transmembrane region" description="Helical" evidence="1">
    <location>
        <begin position="144"/>
        <end position="165"/>
    </location>
</feature>
<sequence>MTTQVLDNQAVGNTGRWFSSNPDKAWVEKFFLLYSPVWMASMAVMMFTGWAESFGDAGLLAHAALTALPVLLIPMVLAARYTDVPWQDSYWLKANLYLFVFGFFGNYFGSEYFFDLLGMVYHYPNATTTLDAALVGSGEQTVPLIMYFYTHVYFMTYHATANIALRRLKSSGLPGMVALFPIFVFVVGYIWAWLETKAMANPMMADSFYYRDMARMLAYGSAIYATYFIASFPIYYYLDETRDKRWNLLVVIAAALSASMLTFYLLDFITHWLGTL</sequence>
<feature type="transmembrane region" description="Helical" evidence="1">
    <location>
        <begin position="248"/>
        <end position="266"/>
    </location>
</feature>
<reference evidence="2 3" key="1">
    <citation type="submission" date="2020-12" db="EMBL/GenBank/DDBJ databases">
        <authorList>
            <person name="Shan Y."/>
        </authorList>
    </citation>
    <scope>NUCLEOTIDE SEQUENCE [LARGE SCALE GENOMIC DNA]</scope>
    <source>
        <strain evidence="3">csc3.9</strain>
    </source>
</reference>
<protein>
    <recommendedName>
        <fullName evidence="4">Cycloeucalenol cycloisomerase</fullName>
    </recommendedName>
</protein>
<evidence type="ECO:0000313" key="2">
    <source>
        <dbReference type="EMBL" id="QQD17761.1"/>
    </source>
</evidence>
<dbReference type="AlphaFoldDB" id="A0A7T4QZS6"/>
<evidence type="ECO:0008006" key="4">
    <source>
        <dbReference type="Google" id="ProtNLM"/>
    </source>
</evidence>
<keyword evidence="1" id="KW-0472">Membrane</keyword>
<dbReference type="Proteomes" id="UP000596063">
    <property type="component" value="Chromosome"/>
</dbReference>
<feature type="transmembrane region" description="Helical" evidence="1">
    <location>
        <begin position="30"/>
        <end position="51"/>
    </location>
</feature>
<evidence type="ECO:0000256" key="1">
    <source>
        <dbReference type="SAM" id="Phobius"/>
    </source>
</evidence>
<accession>A0A7T4QZS6</accession>
<proteinExistence type="predicted"/>
<feature type="transmembrane region" description="Helical" evidence="1">
    <location>
        <begin position="214"/>
        <end position="236"/>
    </location>
</feature>
<dbReference type="PANTHER" id="PTHR35136:SF1">
    <property type="entry name" value="CYCLOEUCALENOL CYCLOISOMERASE"/>
    <property type="match status" value="1"/>
</dbReference>
<feature type="transmembrane region" description="Helical" evidence="1">
    <location>
        <begin position="57"/>
        <end position="78"/>
    </location>
</feature>
<feature type="transmembrane region" description="Helical" evidence="1">
    <location>
        <begin position="177"/>
        <end position="194"/>
    </location>
</feature>
<keyword evidence="3" id="KW-1185">Reference proteome</keyword>
<dbReference type="PANTHER" id="PTHR35136">
    <property type="entry name" value="CYCLOEUCALENOL CYCLOISOMERASE"/>
    <property type="match status" value="1"/>
</dbReference>
<keyword evidence="1" id="KW-1133">Transmembrane helix</keyword>
<gene>
    <name evidence="2" type="ORF">I6N98_15665</name>
</gene>